<feature type="domain" description="Methyltransferase" evidence="4">
    <location>
        <begin position="55"/>
        <end position="150"/>
    </location>
</feature>
<protein>
    <submittedName>
        <fullName evidence="5">Methyltransferase domain-containing protein</fullName>
    </submittedName>
</protein>
<sequence length="284" mass="30549">MATTSEDSSPFGGEDGWNGSTGRHWVEHEDRHDRMLTSLTTRLIQAADISAADRVLDVGCGCGETSRIAARNAPEGEVLGVDISEPILARARARAQQEGLSNLRFQRADAESVPLPKAHFDLAMSRFGVMFFNDPRAAFRNIAQALKPGGRLAFLCWQEALQNEHIVVPFSVLASYGALPDIGAPGAPGPFSLADPDRIRELLTQAGCGDIEIRPAQERLRVGSDVPDVLDYFRHHPAASGIVGGMDEATLSKALHDLEAAVRPFQTPDGVFLGSSAWLVTAGR</sequence>
<comment type="caution">
    <text evidence="5">The sequence shown here is derived from an EMBL/GenBank/DDBJ whole genome shotgun (WGS) entry which is preliminary data.</text>
</comment>
<dbReference type="RefSeq" id="WP_208273997.1">
    <property type="nucleotide sequence ID" value="NZ_BAAAGM010000017.1"/>
</dbReference>
<name>A0ABS3RFK6_9ACTN</name>
<evidence type="ECO:0000313" key="5">
    <source>
        <dbReference type="EMBL" id="MBO2445024.1"/>
    </source>
</evidence>
<reference evidence="5 6" key="1">
    <citation type="submission" date="2021-03" db="EMBL/GenBank/DDBJ databases">
        <authorList>
            <person name="Kanchanasin P."/>
            <person name="Saeng-In P."/>
            <person name="Phongsopitanun W."/>
            <person name="Yuki M."/>
            <person name="Kudo T."/>
            <person name="Ohkuma M."/>
            <person name="Tanasupawat S."/>
        </authorList>
    </citation>
    <scope>NUCLEOTIDE SEQUENCE [LARGE SCALE GENOMIC DNA]</scope>
    <source>
        <strain evidence="5 6">L46</strain>
    </source>
</reference>
<keyword evidence="1 5" id="KW-0489">Methyltransferase</keyword>
<dbReference type="Pfam" id="PF13649">
    <property type="entry name" value="Methyltransf_25"/>
    <property type="match status" value="1"/>
</dbReference>
<dbReference type="Proteomes" id="UP000666915">
    <property type="component" value="Unassembled WGS sequence"/>
</dbReference>
<dbReference type="InterPro" id="IPR041698">
    <property type="entry name" value="Methyltransf_25"/>
</dbReference>
<evidence type="ECO:0000256" key="3">
    <source>
        <dbReference type="SAM" id="MobiDB-lite"/>
    </source>
</evidence>
<dbReference type="SUPFAM" id="SSF53335">
    <property type="entry name" value="S-adenosyl-L-methionine-dependent methyltransferases"/>
    <property type="match status" value="1"/>
</dbReference>
<dbReference type="EMBL" id="JAGEOK010000059">
    <property type="protein sequence ID" value="MBO2445024.1"/>
    <property type="molecule type" value="Genomic_DNA"/>
</dbReference>
<evidence type="ECO:0000256" key="1">
    <source>
        <dbReference type="ARBA" id="ARBA00022603"/>
    </source>
</evidence>
<evidence type="ECO:0000256" key="2">
    <source>
        <dbReference type="ARBA" id="ARBA00022679"/>
    </source>
</evidence>
<feature type="region of interest" description="Disordered" evidence="3">
    <location>
        <begin position="1"/>
        <end position="24"/>
    </location>
</feature>
<gene>
    <name evidence="5" type="ORF">J4557_46730</name>
</gene>
<organism evidence="5 6">
    <name type="scientific">Actinomadura nitritigenes</name>
    <dbReference type="NCBI Taxonomy" id="134602"/>
    <lineage>
        <taxon>Bacteria</taxon>
        <taxon>Bacillati</taxon>
        <taxon>Actinomycetota</taxon>
        <taxon>Actinomycetes</taxon>
        <taxon>Streptosporangiales</taxon>
        <taxon>Thermomonosporaceae</taxon>
        <taxon>Actinomadura</taxon>
    </lineage>
</organism>
<dbReference type="CDD" id="cd02440">
    <property type="entry name" value="AdoMet_MTases"/>
    <property type="match status" value="1"/>
</dbReference>
<proteinExistence type="predicted"/>
<dbReference type="Gene3D" id="3.40.50.150">
    <property type="entry name" value="Vaccinia Virus protein VP39"/>
    <property type="match status" value="1"/>
</dbReference>
<dbReference type="GO" id="GO:0032259">
    <property type="term" value="P:methylation"/>
    <property type="evidence" value="ECO:0007669"/>
    <property type="project" value="UniProtKB-KW"/>
</dbReference>
<dbReference type="PANTHER" id="PTHR43861">
    <property type="entry name" value="TRANS-ACONITATE 2-METHYLTRANSFERASE-RELATED"/>
    <property type="match status" value="1"/>
</dbReference>
<dbReference type="GO" id="GO:0008168">
    <property type="term" value="F:methyltransferase activity"/>
    <property type="evidence" value="ECO:0007669"/>
    <property type="project" value="UniProtKB-KW"/>
</dbReference>
<accession>A0ABS3RFK6</accession>
<keyword evidence="2" id="KW-0808">Transferase</keyword>
<keyword evidence="6" id="KW-1185">Reference proteome</keyword>
<evidence type="ECO:0000313" key="6">
    <source>
        <dbReference type="Proteomes" id="UP000666915"/>
    </source>
</evidence>
<dbReference type="InterPro" id="IPR029063">
    <property type="entry name" value="SAM-dependent_MTases_sf"/>
</dbReference>
<dbReference type="PANTHER" id="PTHR43861:SF1">
    <property type="entry name" value="TRANS-ACONITATE 2-METHYLTRANSFERASE"/>
    <property type="match status" value="1"/>
</dbReference>
<evidence type="ECO:0000259" key="4">
    <source>
        <dbReference type="Pfam" id="PF13649"/>
    </source>
</evidence>